<proteinExistence type="predicted"/>
<accession>A0A6A3AQC3</accession>
<dbReference type="EMBL" id="VEPZ02000967">
    <property type="protein sequence ID" value="KAE8706814.1"/>
    <property type="molecule type" value="Genomic_DNA"/>
</dbReference>
<feature type="compositionally biased region" description="Low complexity" evidence="1">
    <location>
        <begin position="69"/>
        <end position="90"/>
    </location>
</feature>
<protein>
    <submittedName>
        <fullName evidence="2">Uncharacterized protein</fullName>
    </submittedName>
</protein>
<evidence type="ECO:0000313" key="2">
    <source>
        <dbReference type="EMBL" id="KAE8706814.1"/>
    </source>
</evidence>
<feature type="compositionally biased region" description="Polar residues" evidence="1">
    <location>
        <begin position="202"/>
        <end position="211"/>
    </location>
</feature>
<sequence length="211" mass="23467">MSLPPHSPETSLAHKKITNISESRLSKALLRFESAPVDIPVLSLLIPLLCPASTICHLRLPFKLQEPVSPSSSQRISCSRSSRSSRSSSRPLQDDFDKTEFPCPFDAEDDEMMDPGSRAESYDRRGHPADPNDASPPLCQDISVMVGGEGREREEDEGKLGEMRRGLGIENDRLGIMAREGNEDNLPLERIRSGTDLKQQEKPNSPYLQNK</sequence>
<dbReference type="AlphaFoldDB" id="A0A6A3AQC3"/>
<feature type="compositionally biased region" description="Basic and acidic residues" evidence="1">
    <location>
        <begin position="187"/>
        <end position="201"/>
    </location>
</feature>
<feature type="region of interest" description="Disordered" evidence="1">
    <location>
        <begin position="179"/>
        <end position="211"/>
    </location>
</feature>
<name>A0A6A3AQC3_HIBSY</name>
<evidence type="ECO:0000313" key="3">
    <source>
        <dbReference type="Proteomes" id="UP000436088"/>
    </source>
</evidence>
<evidence type="ECO:0000256" key="1">
    <source>
        <dbReference type="SAM" id="MobiDB-lite"/>
    </source>
</evidence>
<dbReference type="Proteomes" id="UP000436088">
    <property type="component" value="Unassembled WGS sequence"/>
</dbReference>
<feature type="region of interest" description="Disordered" evidence="1">
    <location>
        <begin position="68"/>
        <end position="139"/>
    </location>
</feature>
<gene>
    <name evidence="2" type="ORF">F3Y22_tig00110388pilonHSYRG00332</name>
</gene>
<organism evidence="2 3">
    <name type="scientific">Hibiscus syriacus</name>
    <name type="common">Rose of Sharon</name>
    <dbReference type="NCBI Taxonomy" id="106335"/>
    <lineage>
        <taxon>Eukaryota</taxon>
        <taxon>Viridiplantae</taxon>
        <taxon>Streptophyta</taxon>
        <taxon>Embryophyta</taxon>
        <taxon>Tracheophyta</taxon>
        <taxon>Spermatophyta</taxon>
        <taxon>Magnoliopsida</taxon>
        <taxon>eudicotyledons</taxon>
        <taxon>Gunneridae</taxon>
        <taxon>Pentapetalae</taxon>
        <taxon>rosids</taxon>
        <taxon>malvids</taxon>
        <taxon>Malvales</taxon>
        <taxon>Malvaceae</taxon>
        <taxon>Malvoideae</taxon>
        <taxon>Hibiscus</taxon>
    </lineage>
</organism>
<reference evidence="2" key="1">
    <citation type="submission" date="2019-09" db="EMBL/GenBank/DDBJ databases">
        <title>Draft genome information of white flower Hibiscus syriacus.</title>
        <authorList>
            <person name="Kim Y.-M."/>
        </authorList>
    </citation>
    <scope>NUCLEOTIDE SEQUENCE [LARGE SCALE GENOMIC DNA]</scope>
    <source>
        <strain evidence="2">YM2019G1</strain>
    </source>
</reference>
<keyword evidence="3" id="KW-1185">Reference proteome</keyword>
<comment type="caution">
    <text evidence="2">The sequence shown here is derived from an EMBL/GenBank/DDBJ whole genome shotgun (WGS) entry which is preliminary data.</text>
</comment>
<feature type="compositionally biased region" description="Basic and acidic residues" evidence="1">
    <location>
        <begin position="120"/>
        <end position="130"/>
    </location>
</feature>